<dbReference type="Proteomes" id="UP001497680">
    <property type="component" value="Unassembled WGS sequence"/>
</dbReference>
<organism evidence="1 2">
    <name type="scientific">Hypoxylon rubiginosum</name>
    <dbReference type="NCBI Taxonomy" id="110542"/>
    <lineage>
        <taxon>Eukaryota</taxon>
        <taxon>Fungi</taxon>
        <taxon>Dikarya</taxon>
        <taxon>Ascomycota</taxon>
        <taxon>Pezizomycotina</taxon>
        <taxon>Sordariomycetes</taxon>
        <taxon>Xylariomycetidae</taxon>
        <taxon>Xylariales</taxon>
        <taxon>Hypoxylaceae</taxon>
        <taxon>Hypoxylon</taxon>
    </lineage>
</organism>
<proteinExistence type="predicted"/>
<keyword evidence="1" id="KW-0378">Hydrolase</keyword>
<gene>
    <name evidence="1" type="ORF">F4821DRAFT_253940</name>
</gene>
<dbReference type="EMBL" id="MU394283">
    <property type="protein sequence ID" value="KAI6092492.1"/>
    <property type="molecule type" value="Genomic_DNA"/>
</dbReference>
<protein>
    <submittedName>
        <fullName evidence="1">Glycoside hydrolase family 61 protein</fullName>
    </submittedName>
</protein>
<evidence type="ECO:0000313" key="1">
    <source>
        <dbReference type="EMBL" id="KAI6092492.1"/>
    </source>
</evidence>
<keyword evidence="2" id="KW-1185">Reference proteome</keyword>
<comment type="caution">
    <text evidence="1">The sequence shown here is derived from an EMBL/GenBank/DDBJ whole genome shotgun (WGS) entry which is preliminary data.</text>
</comment>
<reference evidence="1 2" key="1">
    <citation type="journal article" date="2022" name="New Phytol.">
        <title>Ecological generalism drives hyperdiversity of secondary metabolite gene clusters in xylarialean endophytes.</title>
        <authorList>
            <person name="Franco M.E.E."/>
            <person name="Wisecaver J.H."/>
            <person name="Arnold A.E."/>
            <person name="Ju Y.M."/>
            <person name="Slot J.C."/>
            <person name="Ahrendt S."/>
            <person name="Moore L.P."/>
            <person name="Eastman K.E."/>
            <person name="Scott K."/>
            <person name="Konkel Z."/>
            <person name="Mondo S.J."/>
            <person name="Kuo A."/>
            <person name="Hayes R.D."/>
            <person name="Haridas S."/>
            <person name="Andreopoulos B."/>
            <person name="Riley R."/>
            <person name="LaButti K."/>
            <person name="Pangilinan J."/>
            <person name="Lipzen A."/>
            <person name="Amirebrahimi M."/>
            <person name="Yan J."/>
            <person name="Adam C."/>
            <person name="Keymanesh K."/>
            <person name="Ng V."/>
            <person name="Louie K."/>
            <person name="Northen T."/>
            <person name="Drula E."/>
            <person name="Henrissat B."/>
            <person name="Hsieh H.M."/>
            <person name="Youens-Clark K."/>
            <person name="Lutzoni F."/>
            <person name="Miadlikowska J."/>
            <person name="Eastwood D.C."/>
            <person name="Hamelin R.C."/>
            <person name="Grigoriev I.V."/>
            <person name="U'Ren J.M."/>
        </authorList>
    </citation>
    <scope>NUCLEOTIDE SEQUENCE [LARGE SCALE GENOMIC DNA]</scope>
    <source>
        <strain evidence="1 2">ER1909</strain>
    </source>
</reference>
<sequence>MKAVAAFALLAVGAQAAPHYTFPNLAGTAAWSSVRQTANFQSNGPVTDVNSDAIKCYQRAAGGAPDTTAVQAGGKISWVAAPNIYHPGGAFVLSVAMELWYKMGCTDIISALSAYMAKVPSGQTAADFDGSGKVWFKVFQDMPTTSGGQYTWPSNGKSTIDFTIPQCLAEGDYLFRIEHVALHSASAAGGAQFYISCAQVHVSGGSGAKSPTDLVSFPGAYKATDPGLMINIYNNGGKAYQPAGPSVFTC</sequence>
<evidence type="ECO:0000313" key="2">
    <source>
        <dbReference type="Proteomes" id="UP001497680"/>
    </source>
</evidence>
<accession>A0ACC0DI32</accession>
<name>A0ACC0DI32_9PEZI</name>